<keyword evidence="1" id="KW-0479">Metal-binding</keyword>
<reference evidence="4 5" key="1">
    <citation type="submission" date="2024-01" db="EMBL/GenBank/DDBJ databases">
        <title>The genome of the rayed Mediterranean limpet Patella caerulea (Linnaeus, 1758).</title>
        <authorList>
            <person name="Anh-Thu Weber A."/>
            <person name="Halstead-Nussloch G."/>
        </authorList>
    </citation>
    <scope>NUCLEOTIDE SEQUENCE [LARGE SCALE GENOMIC DNA]</scope>
    <source>
        <strain evidence="4">AATW-2023a</strain>
        <tissue evidence="4">Whole specimen</tissue>
    </source>
</reference>
<evidence type="ECO:0000313" key="4">
    <source>
        <dbReference type="EMBL" id="KAK6194563.1"/>
    </source>
</evidence>
<dbReference type="InterPro" id="IPR039136">
    <property type="entry name" value="NUFIP1-like"/>
</dbReference>
<evidence type="ECO:0000313" key="5">
    <source>
        <dbReference type="Proteomes" id="UP001347796"/>
    </source>
</evidence>
<dbReference type="Pfam" id="PF10453">
    <property type="entry name" value="NUFIP1"/>
    <property type="match status" value="1"/>
</dbReference>
<dbReference type="SMART" id="SM00355">
    <property type="entry name" value="ZnF_C2H2"/>
    <property type="match status" value="2"/>
</dbReference>
<gene>
    <name evidence="4" type="ORF">SNE40_000177</name>
</gene>
<evidence type="ECO:0000256" key="1">
    <source>
        <dbReference type="PROSITE-ProRule" id="PRU00042"/>
    </source>
</evidence>
<feature type="region of interest" description="Disordered" evidence="2">
    <location>
        <begin position="1"/>
        <end position="34"/>
    </location>
</feature>
<dbReference type="PANTHER" id="PTHR13309">
    <property type="entry name" value="NUCLEAR FRAGILE X MENTAL RETARDATION PROTEIN INTERACTING PROTEIN 1"/>
    <property type="match status" value="1"/>
</dbReference>
<dbReference type="InterPro" id="IPR019496">
    <property type="entry name" value="NUFIP1_cons_dom"/>
</dbReference>
<dbReference type="GO" id="GO:0000492">
    <property type="term" value="P:box C/D snoRNP assembly"/>
    <property type="evidence" value="ECO:0007669"/>
    <property type="project" value="TreeGrafter"/>
</dbReference>
<dbReference type="PROSITE" id="PS50157">
    <property type="entry name" value="ZINC_FINGER_C2H2_2"/>
    <property type="match status" value="1"/>
</dbReference>
<accession>A0AAN8Q6N6</accession>
<evidence type="ECO:0000259" key="3">
    <source>
        <dbReference type="PROSITE" id="PS50157"/>
    </source>
</evidence>
<dbReference type="Proteomes" id="UP001347796">
    <property type="component" value="Unassembled WGS sequence"/>
</dbReference>
<dbReference type="AlphaFoldDB" id="A0AAN8Q6N6"/>
<dbReference type="GO" id="GO:0003723">
    <property type="term" value="F:RNA binding"/>
    <property type="evidence" value="ECO:0007669"/>
    <property type="project" value="InterPro"/>
</dbReference>
<proteinExistence type="predicted"/>
<feature type="region of interest" description="Disordered" evidence="2">
    <location>
        <begin position="136"/>
        <end position="170"/>
    </location>
</feature>
<feature type="region of interest" description="Disordered" evidence="2">
    <location>
        <begin position="415"/>
        <end position="452"/>
    </location>
</feature>
<dbReference type="EMBL" id="JAZGQO010000001">
    <property type="protein sequence ID" value="KAK6194563.1"/>
    <property type="molecule type" value="Genomic_DNA"/>
</dbReference>
<feature type="compositionally biased region" description="Basic and acidic residues" evidence="2">
    <location>
        <begin position="317"/>
        <end position="334"/>
    </location>
</feature>
<feature type="domain" description="C2H2-type" evidence="3">
    <location>
        <begin position="184"/>
        <end position="211"/>
    </location>
</feature>
<dbReference type="GO" id="GO:0008270">
    <property type="term" value="F:zinc ion binding"/>
    <property type="evidence" value="ECO:0007669"/>
    <property type="project" value="UniProtKB-KW"/>
</dbReference>
<feature type="compositionally biased region" description="Basic and acidic residues" evidence="2">
    <location>
        <begin position="415"/>
        <end position="425"/>
    </location>
</feature>
<feature type="region of interest" description="Disordered" evidence="2">
    <location>
        <begin position="274"/>
        <end position="358"/>
    </location>
</feature>
<sequence length="503" mass="58251">MNNLPTPFSRPPNFHKGQQIMSPTNYGFGSGQRPQFQSQQINYYNHQMNLNGFNNNNGSMPGRMPFQNNQFNPQNCGNNGFRGNRPVNNIWSSQSPQQHFGQQQTCHQAHGNFPRHFNPGQFDPSRNQYENKRFNTNRGQFDSYENRPFNAQNKGPQHNYQNKKNNKKNKVQVDKRDLAENNLFYCDVCDRGFKREDIYTKHVSEHQQCKVDGCPYVAAPKLVRLHFDLQHRTGFAKKIWCTESKEELDAWINERKRKYPTASNILKKKMALEEKQSRGEVLETKQFGKMRDRKKNHGRNRENNFKRKAEDGEELETMEKKIKTSPKKDMKESDPLGMLIQRKSSGTTSDPDGEDSMVCESTNALSAILTCYADSDDSKSDTEEDGITKVTDTKKTKMEDGNVLEVENTEIIDDKNITRKNKEGGTNDNNNNKSEVLKNKPNTKQTDGHHPYNKPSLLEMLLAKEIRHERNVILQCVHYIVKKNFFSKEDDKSSDTLKTMYTP</sequence>
<keyword evidence="5" id="KW-1185">Reference proteome</keyword>
<feature type="compositionally biased region" description="Polar residues" evidence="2">
    <location>
        <begin position="19"/>
        <end position="34"/>
    </location>
</feature>
<keyword evidence="1" id="KW-0862">Zinc</keyword>
<feature type="compositionally biased region" description="Basic and acidic residues" evidence="2">
    <location>
        <begin position="274"/>
        <end position="283"/>
    </location>
</feature>
<dbReference type="InterPro" id="IPR013087">
    <property type="entry name" value="Znf_C2H2_type"/>
</dbReference>
<dbReference type="PROSITE" id="PS00028">
    <property type="entry name" value="ZINC_FINGER_C2H2_1"/>
    <property type="match status" value="1"/>
</dbReference>
<dbReference type="GO" id="GO:0005634">
    <property type="term" value="C:nucleus"/>
    <property type="evidence" value="ECO:0007669"/>
    <property type="project" value="TreeGrafter"/>
</dbReference>
<evidence type="ECO:0000256" key="2">
    <source>
        <dbReference type="SAM" id="MobiDB-lite"/>
    </source>
</evidence>
<organism evidence="4 5">
    <name type="scientific">Patella caerulea</name>
    <name type="common">Rayed Mediterranean limpet</name>
    <dbReference type="NCBI Taxonomy" id="87958"/>
    <lineage>
        <taxon>Eukaryota</taxon>
        <taxon>Metazoa</taxon>
        <taxon>Spiralia</taxon>
        <taxon>Lophotrochozoa</taxon>
        <taxon>Mollusca</taxon>
        <taxon>Gastropoda</taxon>
        <taxon>Patellogastropoda</taxon>
        <taxon>Patelloidea</taxon>
        <taxon>Patellidae</taxon>
        <taxon>Patella</taxon>
    </lineage>
</organism>
<protein>
    <recommendedName>
        <fullName evidence="3">C2H2-type domain-containing protein</fullName>
    </recommendedName>
</protein>
<dbReference type="PANTHER" id="PTHR13309:SF0">
    <property type="entry name" value="FMR1-INTERACTING PROTEIN NUFIP1"/>
    <property type="match status" value="1"/>
</dbReference>
<keyword evidence="1" id="KW-0863">Zinc-finger</keyword>
<feature type="compositionally biased region" description="Polar residues" evidence="2">
    <location>
        <begin position="149"/>
        <end position="160"/>
    </location>
</feature>
<feature type="compositionally biased region" description="Basic and acidic residues" evidence="2">
    <location>
        <begin position="299"/>
        <end position="310"/>
    </location>
</feature>
<name>A0AAN8Q6N6_PATCE</name>
<comment type="caution">
    <text evidence="4">The sequence shown here is derived from an EMBL/GenBank/DDBJ whole genome shotgun (WGS) entry which is preliminary data.</text>
</comment>